<dbReference type="SUPFAM" id="SSF53187">
    <property type="entry name" value="Zn-dependent exopeptidases"/>
    <property type="match status" value="1"/>
</dbReference>
<dbReference type="CDD" id="cd02696">
    <property type="entry name" value="MurNAc-LAA"/>
    <property type="match status" value="1"/>
</dbReference>
<dbReference type="GO" id="GO:0030288">
    <property type="term" value="C:outer membrane-bounded periplasmic space"/>
    <property type="evidence" value="ECO:0007669"/>
    <property type="project" value="TreeGrafter"/>
</dbReference>
<dbReference type="Proteomes" id="UP000198034">
    <property type="component" value="Unassembled WGS sequence"/>
</dbReference>
<feature type="domain" description="MurNAc-LAA" evidence="5">
    <location>
        <begin position="93"/>
        <end position="251"/>
    </location>
</feature>
<dbReference type="InterPro" id="IPR002508">
    <property type="entry name" value="MurNAc-LAA_cat"/>
</dbReference>
<dbReference type="EMBL" id="MTCY01000016">
    <property type="protein sequence ID" value="OWP77551.1"/>
    <property type="molecule type" value="Genomic_DNA"/>
</dbReference>
<evidence type="ECO:0000259" key="5">
    <source>
        <dbReference type="SMART" id="SM00646"/>
    </source>
</evidence>
<feature type="signal peptide" evidence="4">
    <location>
        <begin position="1"/>
        <end position="26"/>
    </location>
</feature>
<name>A0A246GB47_9FLAO</name>
<dbReference type="Gene3D" id="3.40.630.40">
    <property type="entry name" value="Zn-dependent exopeptidases"/>
    <property type="match status" value="1"/>
</dbReference>
<dbReference type="PANTHER" id="PTHR30404">
    <property type="entry name" value="N-ACETYLMURAMOYL-L-ALANINE AMIDASE"/>
    <property type="match status" value="1"/>
</dbReference>
<reference evidence="6 7" key="1">
    <citation type="journal article" date="2017" name="Infect. Genet. Evol.">
        <title>Comparative genome analysis of fish pathogen Flavobacterium columnare reveals extensive sequence diversity within the species.</title>
        <authorList>
            <person name="Kayansamruaj P."/>
            <person name="Dong H.T."/>
            <person name="Hirono I."/>
            <person name="Kondo H."/>
            <person name="Senapin S."/>
            <person name="Rodkhum C."/>
        </authorList>
    </citation>
    <scope>NUCLEOTIDE SEQUENCE [LARGE SCALE GENOMIC DNA]</scope>
    <source>
        <strain evidence="6 7">1214</strain>
    </source>
</reference>
<evidence type="ECO:0000256" key="1">
    <source>
        <dbReference type="ARBA" id="ARBA00001561"/>
    </source>
</evidence>
<dbReference type="GO" id="GO:0009253">
    <property type="term" value="P:peptidoglycan catabolic process"/>
    <property type="evidence" value="ECO:0007669"/>
    <property type="project" value="InterPro"/>
</dbReference>
<evidence type="ECO:0000256" key="3">
    <source>
        <dbReference type="ARBA" id="ARBA00022801"/>
    </source>
</evidence>
<keyword evidence="3" id="KW-0378">Hydrolase</keyword>
<dbReference type="SMART" id="SM00646">
    <property type="entry name" value="Ami_3"/>
    <property type="match status" value="1"/>
</dbReference>
<protein>
    <recommendedName>
        <fullName evidence="2">N-acetylmuramoyl-L-alanine amidase</fullName>
        <ecNumber evidence="2">3.5.1.28</ecNumber>
    </recommendedName>
</protein>
<evidence type="ECO:0000313" key="6">
    <source>
        <dbReference type="EMBL" id="OWP77551.1"/>
    </source>
</evidence>
<accession>A0A246GB47</accession>
<gene>
    <name evidence="6" type="ORF">BWK62_07315</name>
</gene>
<evidence type="ECO:0000256" key="2">
    <source>
        <dbReference type="ARBA" id="ARBA00011901"/>
    </source>
</evidence>
<sequence length="396" mass="44340">MKGKNRNKMKYVFFAALFALSGILQAQNNTKFRVCLDAGHGNQDFGATYHGYVEKQINLAIVLKLGAILEKDPTIDVIYTRKTDTFIELVERANIANKNKANIFVSIHCNANKNLEAYGSETYVMGLSKSASSLAVARKENEVIKLEDNYKTKYAGYNPNAPESLISATIAQEEYLDQSIELASRIQDNFDQKVNRKNRGVHQAPFMVLHKAFMPRVLVETGFISNSLEGAYLNSEEGQENIARSIADAIFRMKAEHFGGSVPFLDIKKSERPTPKDTTPKNKEAIVSVKEPVKQEPVKSDTKIKTVDIQKVVFKVQLKASNTQIDIKPENFNGLLNVSSVLEGGYYKYMYGETNDYQESRKMLAEVKSKGYQSAFLVPYKNGVKISLNEAVKSAK</sequence>
<feature type="chain" id="PRO_5012422056" description="N-acetylmuramoyl-L-alanine amidase" evidence="4">
    <location>
        <begin position="27"/>
        <end position="396"/>
    </location>
</feature>
<dbReference type="FunFam" id="3.40.630.40:FF:000005">
    <property type="entry name" value="N-acetylmuramoyl-L-alanine amidase (AmiA)"/>
    <property type="match status" value="1"/>
</dbReference>
<dbReference type="OrthoDB" id="9806267at2"/>
<dbReference type="EC" id="3.5.1.28" evidence="2"/>
<evidence type="ECO:0000313" key="7">
    <source>
        <dbReference type="Proteomes" id="UP000198034"/>
    </source>
</evidence>
<dbReference type="PANTHER" id="PTHR30404:SF0">
    <property type="entry name" value="N-ACETYLMURAMOYL-L-ALANINE AMIDASE AMIC"/>
    <property type="match status" value="1"/>
</dbReference>
<dbReference type="GO" id="GO:0008745">
    <property type="term" value="F:N-acetylmuramoyl-L-alanine amidase activity"/>
    <property type="evidence" value="ECO:0007669"/>
    <property type="project" value="UniProtKB-EC"/>
</dbReference>
<proteinExistence type="predicted"/>
<evidence type="ECO:0000256" key="4">
    <source>
        <dbReference type="SAM" id="SignalP"/>
    </source>
</evidence>
<comment type="caution">
    <text evidence="6">The sequence shown here is derived from an EMBL/GenBank/DDBJ whole genome shotgun (WGS) entry which is preliminary data.</text>
</comment>
<comment type="catalytic activity">
    <reaction evidence="1">
        <text>Hydrolyzes the link between N-acetylmuramoyl residues and L-amino acid residues in certain cell-wall glycopeptides.</text>
        <dbReference type="EC" id="3.5.1.28"/>
    </reaction>
</comment>
<dbReference type="Pfam" id="PF01520">
    <property type="entry name" value="Amidase_3"/>
    <property type="match status" value="1"/>
</dbReference>
<keyword evidence="4" id="KW-0732">Signal</keyword>
<organism evidence="6 7">
    <name type="scientific">Flavobacterium columnare</name>
    <dbReference type="NCBI Taxonomy" id="996"/>
    <lineage>
        <taxon>Bacteria</taxon>
        <taxon>Pseudomonadati</taxon>
        <taxon>Bacteroidota</taxon>
        <taxon>Flavobacteriia</taxon>
        <taxon>Flavobacteriales</taxon>
        <taxon>Flavobacteriaceae</taxon>
        <taxon>Flavobacterium</taxon>
    </lineage>
</organism>
<dbReference type="InterPro" id="IPR050695">
    <property type="entry name" value="N-acetylmuramoyl_amidase_3"/>
</dbReference>
<dbReference type="AlphaFoldDB" id="A0A246GB47"/>